<organism evidence="2 3">
    <name type="scientific">Dictyostelium discoideum</name>
    <name type="common">Social amoeba</name>
    <dbReference type="NCBI Taxonomy" id="44689"/>
    <lineage>
        <taxon>Eukaryota</taxon>
        <taxon>Amoebozoa</taxon>
        <taxon>Evosea</taxon>
        <taxon>Eumycetozoa</taxon>
        <taxon>Dictyostelia</taxon>
        <taxon>Dictyosteliales</taxon>
        <taxon>Dictyosteliaceae</taxon>
        <taxon>Dictyostelium</taxon>
    </lineage>
</organism>
<dbReference type="HOGENOM" id="CLU_1339665_0_0_1"/>
<keyword evidence="3" id="KW-1185">Reference proteome</keyword>
<dbReference type="RefSeq" id="XP_637347.1">
    <property type="nucleotide sequence ID" value="XM_632255.1"/>
</dbReference>
<reference evidence="2 3" key="1">
    <citation type="journal article" date="2005" name="Nature">
        <title>The genome of the social amoeba Dictyostelium discoideum.</title>
        <authorList>
            <consortium name="The Dictyostelium discoideum Sequencing Consortium"/>
            <person name="Eichinger L."/>
            <person name="Pachebat J.A."/>
            <person name="Glockner G."/>
            <person name="Rajandream M.A."/>
            <person name="Sucgang R."/>
            <person name="Berriman M."/>
            <person name="Song J."/>
            <person name="Olsen R."/>
            <person name="Szafranski K."/>
            <person name="Xu Q."/>
            <person name="Tunggal B."/>
            <person name="Kummerfeld S."/>
            <person name="Madera M."/>
            <person name="Konfortov B.A."/>
            <person name="Rivero F."/>
            <person name="Bankier A.T."/>
            <person name="Lehmann R."/>
            <person name="Hamlin N."/>
            <person name="Davies R."/>
            <person name="Gaudet P."/>
            <person name="Fey P."/>
            <person name="Pilcher K."/>
            <person name="Chen G."/>
            <person name="Saunders D."/>
            <person name="Sodergren E."/>
            <person name="Davis P."/>
            <person name="Kerhornou A."/>
            <person name="Nie X."/>
            <person name="Hall N."/>
            <person name="Anjard C."/>
            <person name="Hemphill L."/>
            <person name="Bason N."/>
            <person name="Farbrother P."/>
            <person name="Desany B."/>
            <person name="Just E."/>
            <person name="Morio T."/>
            <person name="Rost R."/>
            <person name="Churcher C."/>
            <person name="Cooper J."/>
            <person name="Haydock S."/>
            <person name="van Driessche N."/>
            <person name="Cronin A."/>
            <person name="Goodhead I."/>
            <person name="Muzny D."/>
            <person name="Mourier T."/>
            <person name="Pain A."/>
            <person name="Lu M."/>
            <person name="Harper D."/>
            <person name="Lindsay R."/>
            <person name="Hauser H."/>
            <person name="James K."/>
            <person name="Quiles M."/>
            <person name="Madan Babu M."/>
            <person name="Saito T."/>
            <person name="Buchrieser C."/>
            <person name="Wardroper A."/>
            <person name="Felder M."/>
            <person name="Thangavelu M."/>
            <person name="Johnson D."/>
            <person name="Knights A."/>
            <person name="Loulseged H."/>
            <person name="Mungall K."/>
            <person name="Oliver K."/>
            <person name="Price C."/>
            <person name="Quail M.A."/>
            <person name="Urushihara H."/>
            <person name="Hernandez J."/>
            <person name="Rabbinowitsch E."/>
            <person name="Steffen D."/>
            <person name="Sanders M."/>
            <person name="Ma J."/>
            <person name="Kohara Y."/>
            <person name="Sharp S."/>
            <person name="Simmonds M."/>
            <person name="Spiegler S."/>
            <person name="Tivey A."/>
            <person name="Sugano S."/>
            <person name="White B."/>
            <person name="Walker D."/>
            <person name="Woodward J."/>
            <person name="Winckler T."/>
            <person name="Tanaka Y."/>
            <person name="Shaulsky G."/>
            <person name="Schleicher M."/>
            <person name="Weinstock G."/>
            <person name="Rosenthal A."/>
            <person name="Cox E.C."/>
            <person name="Chisholm R.L."/>
            <person name="Gibbs R."/>
            <person name="Loomis W.F."/>
            <person name="Platzer M."/>
            <person name="Kay R.R."/>
            <person name="Williams J."/>
            <person name="Dear P.H."/>
            <person name="Noegel A.A."/>
            <person name="Barrell B."/>
            <person name="Kuspa A."/>
        </authorList>
    </citation>
    <scope>NUCLEOTIDE SEQUENCE [LARGE SCALE GENOMIC DNA]</scope>
    <source>
        <strain evidence="2 3">AX4</strain>
    </source>
</reference>
<keyword evidence="1" id="KW-1133">Transmembrane helix</keyword>
<keyword evidence="1" id="KW-0472">Membrane</keyword>
<dbReference type="EMBL" id="AAFI02000098">
    <property type="protein sequence ID" value="EAL63869.1"/>
    <property type="molecule type" value="Genomic_DNA"/>
</dbReference>
<feature type="transmembrane region" description="Helical" evidence="1">
    <location>
        <begin position="81"/>
        <end position="99"/>
    </location>
</feature>
<dbReference type="Proteomes" id="UP000002195">
    <property type="component" value="Unassembled WGS sequence"/>
</dbReference>
<gene>
    <name evidence="2" type="ORF">DDB_G0287189</name>
</gene>
<sequence>MFLRSLSNKLRNLTGSPYVLFPTLVLAFFIFNLMSTKIMSQLSINLLDSYLIGYTKTQAIQTLELLGPKGRDLYMTMYTSYYDIIFPILLAIIVISMLSKTYPILGYENQKSFSDLYNLIPILGLIFDELENYCHYQILKNYPSSSIDTFIYFGSNFCLLKYVFIFFGIFVLTLGFFINIFLFIKLIIFSKKNQNQNQNQNNNKKLK</sequence>
<dbReference type="InParanoid" id="Q54KT3"/>
<comment type="caution">
    <text evidence="2">The sequence shown here is derived from an EMBL/GenBank/DDBJ whole genome shotgun (WGS) entry which is preliminary data.</text>
</comment>
<dbReference type="GeneID" id="8625969"/>
<dbReference type="PaxDb" id="44689-DDB0218895"/>
<dbReference type="dictyBase" id="DDB_G0287189"/>
<proteinExistence type="predicted"/>
<name>Q54KT3_DICDI</name>
<keyword evidence="1" id="KW-0812">Transmembrane</keyword>
<dbReference type="FunCoup" id="Q54KT3">
    <property type="interactions" value="1"/>
</dbReference>
<evidence type="ECO:0000313" key="2">
    <source>
        <dbReference type="EMBL" id="EAL63869.1"/>
    </source>
</evidence>
<accession>Q54KT3</accession>
<protein>
    <submittedName>
        <fullName evidence="2">Uncharacterized protein</fullName>
    </submittedName>
</protein>
<dbReference type="AlphaFoldDB" id="Q54KT3"/>
<dbReference type="KEGG" id="ddi:DDB_G0287189"/>
<feature type="transmembrane region" description="Helical" evidence="1">
    <location>
        <begin position="162"/>
        <end position="184"/>
    </location>
</feature>
<feature type="transmembrane region" description="Helical" evidence="1">
    <location>
        <begin position="15"/>
        <end position="34"/>
    </location>
</feature>
<evidence type="ECO:0000313" key="3">
    <source>
        <dbReference type="Proteomes" id="UP000002195"/>
    </source>
</evidence>
<evidence type="ECO:0000256" key="1">
    <source>
        <dbReference type="SAM" id="Phobius"/>
    </source>
</evidence>
<dbReference type="VEuPathDB" id="AmoebaDB:DDB_G0287189"/>